<keyword evidence="3 6" id="KW-0067">ATP-binding</keyword>
<reference evidence="6" key="1">
    <citation type="journal article" date="2018" name="J. Ind. Microbiol. Biotechnol.">
        <title>Genome mining reveals uncommon alkylpyrones as type III PKS products from myxobacteria.</title>
        <authorList>
            <person name="Hug J.J."/>
            <person name="Panter F."/>
            <person name="Krug D."/>
            <person name="Muller R."/>
        </authorList>
    </citation>
    <scope>NUCLEOTIDE SEQUENCE</scope>
    <source>
        <strain evidence="6">MSr9330</strain>
    </source>
</reference>
<dbReference type="PANTHER" id="PTHR24220:SF86">
    <property type="entry name" value="ABC TRANSPORTER ABCH.1"/>
    <property type="match status" value="1"/>
</dbReference>
<dbReference type="GO" id="GO:0005524">
    <property type="term" value="F:ATP binding"/>
    <property type="evidence" value="ECO:0007669"/>
    <property type="project" value="UniProtKB-KW"/>
</dbReference>
<dbReference type="GO" id="GO:0022857">
    <property type="term" value="F:transmembrane transporter activity"/>
    <property type="evidence" value="ECO:0007669"/>
    <property type="project" value="UniProtKB-ARBA"/>
</dbReference>
<dbReference type="InterPro" id="IPR027417">
    <property type="entry name" value="P-loop_NTPase"/>
</dbReference>
<dbReference type="CDD" id="cd03255">
    <property type="entry name" value="ABC_MJ0796_LolCDE_FtsE"/>
    <property type="match status" value="1"/>
</dbReference>
<dbReference type="EMBL" id="MH908877">
    <property type="protein sequence ID" value="AYM52524.1"/>
    <property type="molecule type" value="Genomic_DNA"/>
</dbReference>
<proteinExistence type="inferred from homology"/>
<dbReference type="GO" id="GO:0098796">
    <property type="term" value="C:membrane protein complex"/>
    <property type="evidence" value="ECO:0007669"/>
    <property type="project" value="UniProtKB-ARBA"/>
</dbReference>
<evidence type="ECO:0000313" key="6">
    <source>
        <dbReference type="EMBL" id="AYM52524.1"/>
    </source>
</evidence>
<accession>A0A3Q8I324</accession>
<dbReference type="SMART" id="SM00382">
    <property type="entry name" value="AAA"/>
    <property type="match status" value="1"/>
</dbReference>
<evidence type="ECO:0000256" key="3">
    <source>
        <dbReference type="ARBA" id="ARBA00022840"/>
    </source>
</evidence>
<dbReference type="InterPro" id="IPR017911">
    <property type="entry name" value="MacB-like_ATP-bd"/>
</dbReference>
<dbReference type="AlphaFoldDB" id="A0A3Q8I324"/>
<dbReference type="SUPFAM" id="SSF52540">
    <property type="entry name" value="P-loop containing nucleoside triphosphate hydrolases"/>
    <property type="match status" value="1"/>
</dbReference>
<dbReference type="InterPro" id="IPR003439">
    <property type="entry name" value="ABC_transporter-like_ATP-bd"/>
</dbReference>
<sequence>MALIELDHIGKTYDLGLTKVTALHDIHISIDPGEFVAIIGQSGSGKSTLMNILGCLDVPTAGRYRLAGRDVSELSDDDLADVRNLEIGFIFQSFQLLPRASALENVELPLIYRGIGKKERRERAVDALERVQLASRMTHKPTELSGGQRQRVAIARALVTQPSLLLADEPTGNLDSRTGEEIVGLFLDLHRKGNTIVLVTHEPKLAARCPRAVRIVDGLVIADGPGREVAMANAEAMGAEVVAQVLAAQAAADALAKEA</sequence>
<keyword evidence="2" id="KW-0547">Nucleotide-binding</keyword>
<organism evidence="6">
    <name type="scientific">Aetherobacter fasciculatus</name>
    <dbReference type="NCBI Taxonomy" id="888830"/>
    <lineage>
        <taxon>Bacteria</taxon>
        <taxon>Pseudomonadati</taxon>
        <taxon>Myxococcota</taxon>
        <taxon>Polyangia</taxon>
        <taxon>Polyangiales</taxon>
        <taxon>Polyangiaceae</taxon>
        <taxon>Aetherobacter</taxon>
    </lineage>
</organism>
<protein>
    <submittedName>
        <fullName evidence="6">ABC transporter ATP-binding protein</fullName>
    </submittedName>
</protein>
<keyword evidence="1" id="KW-0813">Transport</keyword>
<dbReference type="PANTHER" id="PTHR24220">
    <property type="entry name" value="IMPORT ATP-BINDING PROTEIN"/>
    <property type="match status" value="1"/>
</dbReference>
<dbReference type="InterPro" id="IPR003593">
    <property type="entry name" value="AAA+_ATPase"/>
</dbReference>
<evidence type="ECO:0000256" key="4">
    <source>
        <dbReference type="ARBA" id="ARBA00038388"/>
    </source>
</evidence>
<dbReference type="GO" id="GO:0005886">
    <property type="term" value="C:plasma membrane"/>
    <property type="evidence" value="ECO:0007669"/>
    <property type="project" value="TreeGrafter"/>
</dbReference>
<name>A0A3Q8I324_9BACT</name>
<dbReference type="FunFam" id="3.40.50.300:FF:000032">
    <property type="entry name" value="Export ABC transporter ATP-binding protein"/>
    <property type="match status" value="1"/>
</dbReference>
<evidence type="ECO:0000259" key="5">
    <source>
        <dbReference type="PROSITE" id="PS50893"/>
    </source>
</evidence>
<dbReference type="Pfam" id="PF00005">
    <property type="entry name" value="ABC_tran"/>
    <property type="match status" value="1"/>
</dbReference>
<dbReference type="InterPro" id="IPR015854">
    <property type="entry name" value="ABC_transpr_LolD-like"/>
</dbReference>
<dbReference type="PROSITE" id="PS50893">
    <property type="entry name" value="ABC_TRANSPORTER_2"/>
    <property type="match status" value="1"/>
</dbReference>
<dbReference type="Gene3D" id="3.40.50.300">
    <property type="entry name" value="P-loop containing nucleotide triphosphate hydrolases"/>
    <property type="match status" value="1"/>
</dbReference>
<feature type="domain" description="ABC transporter" evidence="5">
    <location>
        <begin position="4"/>
        <end position="242"/>
    </location>
</feature>
<dbReference type="InterPro" id="IPR017871">
    <property type="entry name" value="ABC_transporter-like_CS"/>
</dbReference>
<dbReference type="PROSITE" id="PS00211">
    <property type="entry name" value="ABC_TRANSPORTER_1"/>
    <property type="match status" value="1"/>
</dbReference>
<comment type="similarity">
    <text evidence="4">Belongs to the ABC transporter superfamily. Macrolide exporter (TC 3.A.1.122) family.</text>
</comment>
<evidence type="ECO:0000256" key="2">
    <source>
        <dbReference type="ARBA" id="ARBA00022741"/>
    </source>
</evidence>
<dbReference type="GO" id="GO:0016887">
    <property type="term" value="F:ATP hydrolysis activity"/>
    <property type="evidence" value="ECO:0007669"/>
    <property type="project" value="InterPro"/>
</dbReference>
<evidence type="ECO:0000256" key="1">
    <source>
        <dbReference type="ARBA" id="ARBA00022448"/>
    </source>
</evidence>